<accession>A0A3S5BP27</accession>
<dbReference type="OrthoDB" id="6365676at2759"/>
<feature type="domain" description="C2H2-type" evidence="3">
    <location>
        <begin position="15"/>
        <end position="42"/>
    </location>
</feature>
<dbReference type="InterPro" id="IPR036236">
    <property type="entry name" value="Znf_C2H2_sf"/>
</dbReference>
<organism evidence="4 5">
    <name type="scientific">Protopolystoma xenopodis</name>
    <dbReference type="NCBI Taxonomy" id="117903"/>
    <lineage>
        <taxon>Eukaryota</taxon>
        <taxon>Metazoa</taxon>
        <taxon>Spiralia</taxon>
        <taxon>Lophotrochozoa</taxon>
        <taxon>Platyhelminthes</taxon>
        <taxon>Monogenea</taxon>
        <taxon>Polyopisthocotylea</taxon>
        <taxon>Polystomatidea</taxon>
        <taxon>Polystomatidae</taxon>
        <taxon>Protopolystoma</taxon>
    </lineage>
</organism>
<keyword evidence="1" id="KW-0479">Metal-binding</keyword>
<dbReference type="SUPFAM" id="SSF57667">
    <property type="entry name" value="beta-beta-alpha zinc fingers"/>
    <property type="match status" value="1"/>
</dbReference>
<evidence type="ECO:0000313" key="4">
    <source>
        <dbReference type="EMBL" id="VEL32734.1"/>
    </source>
</evidence>
<keyword evidence="1" id="KW-0863">Zinc-finger</keyword>
<dbReference type="InterPro" id="IPR013087">
    <property type="entry name" value="Znf_C2H2_type"/>
</dbReference>
<dbReference type="PROSITE" id="PS50157">
    <property type="entry name" value="ZINC_FINGER_C2H2_2"/>
    <property type="match status" value="1"/>
</dbReference>
<dbReference type="Proteomes" id="UP000784294">
    <property type="component" value="Unassembled WGS sequence"/>
</dbReference>
<evidence type="ECO:0000259" key="3">
    <source>
        <dbReference type="PROSITE" id="PS50157"/>
    </source>
</evidence>
<feature type="non-terminal residue" evidence="4">
    <location>
        <position position="202"/>
    </location>
</feature>
<name>A0A3S5BP27_9PLAT</name>
<dbReference type="AlphaFoldDB" id="A0A3S5BP27"/>
<proteinExistence type="predicted"/>
<dbReference type="GO" id="GO:0008270">
    <property type="term" value="F:zinc ion binding"/>
    <property type="evidence" value="ECO:0007669"/>
    <property type="project" value="UniProtKB-KW"/>
</dbReference>
<sequence length="202" mass="22553">METVVRRGEIEMTGYPCPHCEYFAKWPTELQKHIMVHSKERPHQCIVCGLTYKWKWDLGRHFDKSHHEAANPYKKNPSLGAGNMTTGASVTFDEDVDKPGRLANLALDKVSGSNESTLSSCGSKWSPSEVSPARIACTRNSDILASEDAKLCLAAPSDNTITNCNLLRLSPFPPGWPQFRPPKQSRINGTRLRPQTGHRPRV</sequence>
<keyword evidence="1" id="KW-0862">Zinc</keyword>
<evidence type="ECO:0000313" key="5">
    <source>
        <dbReference type="Proteomes" id="UP000784294"/>
    </source>
</evidence>
<gene>
    <name evidence="4" type="ORF">PXEA_LOCUS26174</name>
</gene>
<protein>
    <recommendedName>
        <fullName evidence="3">C2H2-type domain-containing protein</fullName>
    </recommendedName>
</protein>
<feature type="region of interest" description="Disordered" evidence="2">
    <location>
        <begin position="175"/>
        <end position="202"/>
    </location>
</feature>
<evidence type="ECO:0000256" key="1">
    <source>
        <dbReference type="PROSITE-ProRule" id="PRU00042"/>
    </source>
</evidence>
<dbReference type="SMART" id="SM00355">
    <property type="entry name" value="ZnF_C2H2"/>
    <property type="match status" value="2"/>
</dbReference>
<comment type="caution">
    <text evidence="4">The sequence shown here is derived from an EMBL/GenBank/DDBJ whole genome shotgun (WGS) entry which is preliminary data.</text>
</comment>
<reference evidence="4" key="1">
    <citation type="submission" date="2018-11" db="EMBL/GenBank/DDBJ databases">
        <authorList>
            <consortium name="Pathogen Informatics"/>
        </authorList>
    </citation>
    <scope>NUCLEOTIDE SEQUENCE</scope>
</reference>
<evidence type="ECO:0000256" key="2">
    <source>
        <dbReference type="SAM" id="MobiDB-lite"/>
    </source>
</evidence>
<dbReference type="Gene3D" id="3.30.160.60">
    <property type="entry name" value="Classic Zinc Finger"/>
    <property type="match status" value="1"/>
</dbReference>
<keyword evidence="5" id="KW-1185">Reference proteome</keyword>
<dbReference type="EMBL" id="CAAALY010244574">
    <property type="protein sequence ID" value="VEL32734.1"/>
    <property type="molecule type" value="Genomic_DNA"/>
</dbReference>
<dbReference type="PROSITE" id="PS00028">
    <property type="entry name" value="ZINC_FINGER_C2H2_1"/>
    <property type="match status" value="1"/>
</dbReference>